<organism evidence="2">
    <name type="scientific">candidate division WOR-3 bacterium</name>
    <dbReference type="NCBI Taxonomy" id="2052148"/>
    <lineage>
        <taxon>Bacteria</taxon>
        <taxon>Bacteria division WOR-3</taxon>
    </lineage>
</organism>
<proteinExistence type="predicted"/>
<evidence type="ECO:0000313" key="2">
    <source>
        <dbReference type="EMBL" id="HFK23341.1"/>
    </source>
</evidence>
<dbReference type="AlphaFoldDB" id="A0A7C3N9F1"/>
<accession>A0A7C3N9F1</accession>
<protein>
    <submittedName>
        <fullName evidence="2">Uncharacterized protein</fullName>
    </submittedName>
</protein>
<feature type="transmembrane region" description="Helical" evidence="1">
    <location>
        <begin position="83"/>
        <end position="105"/>
    </location>
</feature>
<evidence type="ECO:0000256" key="1">
    <source>
        <dbReference type="SAM" id="Phobius"/>
    </source>
</evidence>
<dbReference type="EMBL" id="DSTT01000002">
    <property type="protein sequence ID" value="HFK23341.1"/>
    <property type="molecule type" value="Genomic_DNA"/>
</dbReference>
<comment type="caution">
    <text evidence="2">The sequence shown here is derived from an EMBL/GenBank/DDBJ whole genome shotgun (WGS) entry which is preliminary data.</text>
</comment>
<keyword evidence="1" id="KW-1133">Transmembrane helix</keyword>
<feature type="transmembrane region" description="Helical" evidence="1">
    <location>
        <begin position="46"/>
        <end position="71"/>
    </location>
</feature>
<reference evidence="2" key="1">
    <citation type="journal article" date="2020" name="mSystems">
        <title>Genome- and Community-Level Interaction Insights into Carbon Utilization and Element Cycling Functions of Hydrothermarchaeota in Hydrothermal Sediment.</title>
        <authorList>
            <person name="Zhou Z."/>
            <person name="Liu Y."/>
            <person name="Xu W."/>
            <person name="Pan J."/>
            <person name="Luo Z.H."/>
            <person name="Li M."/>
        </authorList>
    </citation>
    <scope>NUCLEOTIDE SEQUENCE [LARGE SCALE GENOMIC DNA]</scope>
    <source>
        <strain evidence="2">SpSt-464</strain>
    </source>
</reference>
<keyword evidence="1" id="KW-0812">Transmembrane</keyword>
<name>A0A7C3N9F1_UNCW3</name>
<sequence>MDNQNIKNFKSFGFDKKSDKIVFGLPLYHISWGVDENKKLRSAKGFFAIGQFATGYFVIAQFGLAFIFGFGQFMVAPISVAQFSFGIISIGQFAFGLIAIGFSAFGKFLFTPKRHDPQVLELLKKVLEFFKLLIKI</sequence>
<gene>
    <name evidence="2" type="ORF">ENS15_01620</name>
</gene>
<keyword evidence="1" id="KW-0472">Membrane</keyword>